<comment type="caution">
    <text evidence="3">The sequence shown here is derived from an EMBL/GenBank/DDBJ whole genome shotgun (WGS) entry which is preliminary data.</text>
</comment>
<comment type="similarity">
    <text evidence="1">Belongs to the polysaccharide synthase family.</text>
</comment>
<accession>X1T7E5</accession>
<evidence type="ECO:0000313" key="3">
    <source>
        <dbReference type="EMBL" id="GAJ01283.1"/>
    </source>
</evidence>
<dbReference type="InterPro" id="IPR036291">
    <property type="entry name" value="NAD(P)-bd_dom_sf"/>
</dbReference>
<organism evidence="3">
    <name type="scientific">marine sediment metagenome</name>
    <dbReference type="NCBI Taxonomy" id="412755"/>
    <lineage>
        <taxon>unclassified sequences</taxon>
        <taxon>metagenomes</taxon>
        <taxon>ecological metagenomes</taxon>
    </lineage>
</organism>
<feature type="domain" description="Polysaccharide biosynthesis protein CapD-like" evidence="2">
    <location>
        <begin position="1"/>
        <end position="108"/>
    </location>
</feature>
<protein>
    <recommendedName>
        <fullName evidence="2">Polysaccharide biosynthesis protein CapD-like domain-containing protein</fullName>
    </recommendedName>
</protein>
<dbReference type="InterPro" id="IPR051203">
    <property type="entry name" value="Polysaccharide_Synthase-Rel"/>
</dbReference>
<gene>
    <name evidence="3" type="ORF">S12H4_31924</name>
</gene>
<evidence type="ECO:0000256" key="1">
    <source>
        <dbReference type="ARBA" id="ARBA00007430"/>
    </source>
</evidence>
<dbReference type="PANTHER" id="PTHR43318:SF2">
    <property type="entry name" value="UDP-N-ACETYLGLUCOSAMINE 4,6-DEHYDRATASE (INVERTING)"/>
    <property type="match status" value="1"/>
</dbReference>
<dbReference type="PANTHER" id="PTHR43318">
    <property type="entry name" value="UDP-N-ACETYLGLUCOSAMINE 4,6-DEHYDRATASE"/>
    <property type="match status" value="1"/>
</dbReference>
<feature type="non-terminal residue" evidence="3">
    <location>
        <position position="1"/>
    </location>
</feature>
<dbReference type="InterPro" id="IPR003869">
    <property type="entry name" value="Polysac_CapD-like"/>
</dbReference>
<dbReference type="Pfam" id="PF02719">
    <property type="entry name" value="Polysacc_synt_2"/>
    <property type="match status" value="1"/>
</dbReference>
<dbReference type="AlphaFoldDB" id="X1T7E5"/>
<sequence>GNIFGSSGSVIERWQREISKNNEITITSPEMTRFFIEVNTLVDFIIEIMQTGENGNIYIPLQETIVLADLAKAVVDLYGNSATKQKICGTRVGEKLHEILFTEEEKVVSFLNSNRSQNSPTLSVEEIKAWLME</sequence>
<name>X1T7E5_9ZZZZ</name>
<dbReference type="Gene3D" id="3.40.50.720">
    <property type="entry name" value="NAD(P)-binding Rossmann-like Domain"/>
    <property type="match status" value="1"/>
</dbReference>
<dbReference type="EMBL" id="BARW01018676">
    <property type="protein sequence ID" value="GAJ01283.1"/>
    <property type="molecule type" value="Genomic_DNA"/>
</dbReference>
<proteinExistence type="inferred from homology"/>
<evidence type="ECO:0000259" key="2">
    <source>
        <dbReference type="Pfam" id="PF02719"/>
    </source>
</evidence>
<reference evidence="3" key="1">
    <citation type="journal article" date="2014" name="Front. Microbiol.">
        <title>High frequency of phylogenetically diverse reductive dehalogenase-homologous genes in deep subseafloor sedimentary metagenomes.</title>
        <authorList>
            <person name="Kawai M."/>
            <person name="Futagami T."/>
            <person name="Toyoda A."/>
            <person name="Takaki Y."/>
            <person name="Nishi S."/>
            <person name="Hori S."/>
            <person name="Arai W."/>
            <person name="Tsubouchi T."/>
            <person name="Morono Y."/>
            <person name="Uchiyama I."/>
            <person name="Ito T."/>
            <person name="Fujiyama A."/>
            <person name="Inagaki F."/>
            <person name="Takami H."/>
        </authorList>
    </citation>
    <scope>NUCLEOTIDE SEQUENCE</scope>
    <source>
        <strain evidence="3">Expedition CK06-06</strain>
    </source>
</reference>
<dbReference type="SUPFAM" id="SSF51735">
    <property type="entry name" value="NAD(P)-binding Rossmann-fold domains"/>
    <property type="match status" value="1"/>
</dbReference>